<comment type="similarity">
    <text evidence="5 6">Belongs to the XseA family.</text>
</comment>
<dbReference type="InterPro" id="IPR020579">
    <property type="entry name" value="Exonuc_VII_lsu_C"/>
</dbReference>
<gene>
    <name evidence="5 9" type="primary">xseA</name>
    <name evidence="9" type="ordered locus">HMPREF0389_00513</name>
</gene>
<dbReference type="RefSeq" id="WP_014261799.1">
    <property type="nucleotide sequence ID" value="NC_016630.1"/>
</dbReference>
<comment type="subunit">
    <text evidence="5">Heterooligomer composed of large and small subunits.</text>
</comment>
<dbReference type="HAMAP" id="MF_00378">
    <property type="entry name" value="Exonuc_7_L"/>
    <property type="match status" value="1"/>
</dbReference>
<dbReference type="OrthoDB" id="9802795at2"/>
<evidence type="ECO:0000256" key="2">
    <source>
        <dbReference type="ARBA" id="ARBA00022722"/>
    </source>
</evidence>
<evidence type="ECO:0000259" key="8">
    <source>
        <dbReference type="Pfam" id="PF13742"/>
    </source>
</evidence>
<keyword evidence="1 5" id="KW-0963">Cytoplasm</keyword>
<dbReference type="KEGG" id="faa:HMPREF0389_00513"/>
<evidence type="ECO:0000256" key="6">
    <source>
        <dbReference type="RuleBase" id="RU004355"/>
    </source>
</evidence>
<evidence type="ECO:0000256" key="5">
    <source>
        <dbReference type="HAMAP-Rule" id="MF_00378"/>
    </source>
</evidence>
<keyword evidence="4 5" id="KW-0269">Exonuclease</keyword>
<evidence type="ECO:0000256" key="3">
    <source>
        <dbReference type="ARBA" id="ARBA00022801"/>
    </source>
</evidence>
<dbReference type="AlphaFoldDB" id="D6GSF5"/>
<sequence>MRIRTWTVGELNRYINQLFKTDPLVQNLYLEGEISSVKIHGTGNIYFTIKDDIGKVNAIMFRSNVTDIELFQEGNQIVCQASVNLYEKEGNYNLIVKNISLKGKGILYLKFLELKETLKSEGLFDSKYKKELPLFPRRVGVITSETGAVIHDIINVSRNRFGKAEIILFPAKVQGDLAVQELMDGIDYFNQKNDVDAIILGRGGGAYEELAPFNDEKLARKIFDSQIPIISAVGHETDVTISDFVADKRASTPSMAAEILFPNIDTIYENLEQKCFELQHQYRTQFHGLDVLLRDYKEQLTRYTPGWKLQKERAKNNQYLQEMNYIFSEKMIKMYADLEKNKQQLLALNPLNVLERGYGLVKSKNRIISSTKEIKSQDMIEIQLKDGMIVAEVSEVHILHKQRDFEKK</sequence>
<keyword evidence="3 5" id="KW-0378">Hydrolase</keyword>
<dbReference type="Pfam" id="PF02601">
    <property type="entry name" value="Exonuc_VII_L"/>
    <property type="match status" value="1"/>
</dbReference>
<feature type="domain" description="OB-fold nucleic acid binding" evidence="8">
    <location>
        <begin position="6"/>
        <end position="99"/>
    </location>
</feature>
<feature type="domain" description="Exonuclease VII large subunit C-terminal" evidence="7">
    <location>
        <begin position="123"/>
        <end position="322"/>
    </location>
</feature>
<reference evidence="10" key="1">
    <citation type="submission" date="2010-12" db="EMBL/GenBank/DDBJ databases">
        <title>The genome sequence of Filifactor alocis strain ATCC 35896.</title>
        <authorList>
            <consortium name="The Broad Institute Genome Sequencing Platform"/>
            <person name="Ward D."/>
            <person name="Earl A."/>
            <person name="Feldgarden M."/>
            <person name="Young S.K."/>
            <person name="Gargeya S."/>
            <person name="Zeng Q."/>
            <person name="Alvarado L."/>
            <person name="Berlin A."/>
            <person name="Bochicchio J."/>
            <person name="Chapman S.B."/>
            <person name="Chen Z."/>
            <person name="Freedman E."/>
            <person name="Gellesch M."/>
            <person name="Goldberg J."/>
            <person name="Griggs A."/>
            <person name="Gujja S."/>
            <person name="Heilman E."/>
            <person name="Heiman D."/>
            <person name="Howarth C."/>
            <person name="Mehta T."/>
            <person name="Neiman D."/>
            <person name="Pearson M."/>
            <person name="Roberts A."/>
            <person name="Saif S."/>
            <person name="Shea T."/>
            <person name="Shenoy N."/>
            <person name="Sisk P."/>
            <person name="Stolte C."/>
            <person name="Sykes S."/>
            <person name="White J."/>
            <person name="Yandava C."/>
            <person name="Izard J."/>
            <person name="Blanton J.M."/>
            <person name="Baranova O.V."/>
            <person name="Tanner A.C."/>
            <person name="Dewhirst F.E."/>
            <person name="Haas B."/>
            <person name="Nusbaum C."/>
            <person name="Birren B."/>
        </authorList>
    </citation>
    <scope>NUCLEOTIDE SEQUENCE [LARGE SCALE GENOMIC DNA]</scope>
    <source>
        <strain evidence="10">ATCC 35896 / D40 B5</strain>
    </source>
</reference>
<dbReference type="Proteomes" id="UP000007468">
    <property type="component" value="Chromosome"/>
</dbReference>
<dbReference type="GO" id="GO:0005737">
    <property type="term" value="C:cytoplasm"/>
    <property type="evidence" value="ECO:0007669"/>
    <property type="project" value="UniProtKB-SubCell"/>
</dbReference>
<dbReference type="EMBL" id="CP002390">
    <property type="protein sequence ID" value="EFE28596.1"/>
    <property type="molecule type" value="Genomic_DNA"/>
</dbReference>
<evidence type="ECO:0000259" key="7">
    <source>
        <dbReference type="Pfam" id="PF02601"/>
    </source>
</evidence>
<dbReference type="eggNOG" id="COG1570">
    <property type="taxonomic scope" value="Bacteria"/>
</dbReference>
<evidence type="ECO:0000256" key="4">
    <source>
        <dbReference type="ARBA" id="ARBA00022839"/>
    </source>
</evidence>
<accession>D6GSF5</accession>
<dbReference type="EC" id="3.1.11.6" evidence="5"/>
<dbReference type="GO" id="GO:0008855">
    <property type="term" value="F:exodeoxyribonuclease VII activity"/>
    <property type="evidence" value="ECO:0007669"/>
    <property type="project" value="UniProtKB-UniRule"/>
</dbReference>
<dbReference type="PATRIC" id="fig|546269.5.peg.137"/>
<dbReference type="InterPro" id="IPR003753">
    <property type="entry name" value="Exonuc_VII_L"/>
</dbReference>
<dbReference type="Pfam" id="PF13742">
    <property type="entry name" value="tRNA_anti_2"/>
    <property type="match status" value="1"/>
</dbReference>
<dbReference type="GO" id="GO:0006308">
    <property type="term" value="P:DNA catabolic process"/>
    <property type="evidence" value="ECO:0007669"/>
    <property type="project" value="UniProtKB-UniRule"/>
</dbReference>
<dbReference type="NCBIfam" id="TIGR00237">
    <property type="entry name" value="xseA"/>
    <property type="match status" value="1"/>
</dbReference>
<dbReference type="PANTHER" id="PTHR30008:SF0">
    <property type="entry name" value="EXODEOXYRIBONUCLEASE 7 LARGE SUBUNIT"/>
    <property type="match status" value="1"/>
</dbReference>
<dbReference type="STRING" id="546269.HMPREF0389_00513"/>
<keyword evidence="2 5" id="KW-0540">Nuclease</keyword>
<comment type="subcellular location">
    <subcellularLocation>
        <location evidence="5 6">Cytoplasm</location>
    </subcellularLocation>
</comment>
<name>D6GSF5_FILAD</name>
<proteinExistence type="inferred from homology"/>
<evidence type="ECO:0000313" key="9">
    <source>
        <dbReference type="EMBL" id="EFE28596.1"/>
    </source>
</evidence>
<protein>
    <recommendedName>
        <fullName evidence="5">Exodeoxyribonuclease 7 large subunit</fullName>
        <ecNumber evidence="5">3.1.11.6</ecNumber>
    </recommendedName>
    <alternativeName>
        <fullName evidence="5">Exodeoxyribonuclease VII large subunit</fullName>
        <shortName evidence="5">Exonuclease VII large subunit</shortName>
    </alternativeName>
</protein>
<dbReference type="GO" id="GO:0009318">
    <property type="term" value="C:exodeoxyribonuclease VII complex"/>
    <property type="evidence" value="ECO:0007669"/>
    <property type="project" value="UniProtKB-UniRule"/>
</dbReference>
<comment type="function">
    <text evidence="5">Bidirectionally degrades single-stranded DNA into large acid-insoluble oligonucleotides, which are then degraded further into small acid-soluble oligonucleotides.</text>
</comment>
<dbReference type="PANTHER" id="PTHR30008">
    <property type="entry name" value="EXODEOXYRIBONUCLEASE 7 LARGE SUBUNIT"/>
    <property type="match status" value="1"/>
</dbReference>
<dbReference type="InterPro" id="IPR025824">
    <property type="entry name" value="OB-fold_nuc-bd_dom"/>
</dbReference>
<evidence type="ECO:0000256" key="1">
    <source>
        <dbReference type="ARBA" id="ARBA00022490"/>
    </source>
</evidence>
<evidence type="ECO:0000313" key="10">
    <source>
        <dbReference type="Proteomes" id="UP000007468"/>
    </source>
</evidence>
<dbReference type="GO" id="GO:0003676">
    <property type="term" value="F:nucleic acid binding"/>
    <property type="evidence" value="ECO:0007669"/>
    <property type="project" value="InterPro"/>
</dbReference>
<comment type="catalytic activity">
    <reaction evidence="5 6">
        <text>Exonucleolytic cleavage in either 5'- to 3'- or 3'- to 5'-direction to yield nucleoside 5'-phosphates.</text>
        <dbReference type="EC" id="3.1.11.6"/>
    </reaction>
</comment>
<organism evidence="9 10">
    <name type="scientific">Filifactor alocis (strain ATCC 35896 / CCUG 47790 / D40 B5)</name>
    <name type="common">Fusobacterium alocis</name>
    <dbReference type="NCBI Taxonomy" id="546269"/>
    <lineage>
        <taxon>Bacteria</taxon>
        <taxon>Bacillati</taxon>
        <taxon>Bacillota</taxon>
        <taxon>Clostridia</taxon>
        <taxon>Peptostreptococcales</taxon>
        <taxon>Filifactoraceae</taxon>
        <taxon>Filifactor</taxon>
    </lineage>
</organism>
<keyword evidence="10" id="KW-1185">Reference proteome</keyword>
<dbReference type="CDD" id="cd04489">
    <property type="entry name" value="ExoVII_LU_OBF"/>
    <property type="match status" value="1"/>
</dbReference>